<dbReference type="Pfam" id="PF03625">
    <property type="entry name" value="DUF302"/>
    <property type="match status" value="1"/>
</dbReference>
<keyword evidence="3" id="KW-1185">Reference proteome</keyword>
<evidence type="ECO:0000313" key="3">
    <source>
        <dbReference type="Proteomes" id="UP001500013"/>
    </source>
</evidence>
<name>A0ABN2RZJ5_9MICO</name>
<dbReference type="InterPro" id="IPR035923">
    <property type="entry name" value="TT1751-like_sf"/>
</dbReference>
<gene>
    <name evidence="2" type="ORF">GCM10009817_17770</name>
</gene>
<evidence type="ECO:0000313" key="2">
    <source>
        <dbReference type="EMBL" id="GAA1977778.1"/>
    </source>
</evidence>
<sequence>MGHTISTTVDHGFAETLEATRSRLADAGFGVLTEIDLAATLKARIGADIAPQVILGACRPPLALAALEAEPTIGVFLPCNVVVRAVDADHTLVEAMDPEAMVELTGNEGLAEVAADARKRLSAALEALSAEAVSP</sequence>
<dbReference type="InterPro" id="IPR005180">
    <property type="entry name" value="DUF302"/>
</dbReference>
<dbReference type="PANTHER" id="PTHR38342">
    <property type="entry name" value="SLR5037 PROTEIN"/>
    <property type="match status" value="1"/>
</dbReference>
<reference evidence="2 3" key="1">
    <citation type="journal article" date="2019" name="Int. J. Syst. Evol. Microbiol.">
        <title>The Global Catalogue of Microorganisms (GCM) 10K type strain sequencing project: providing services to taxonomists for standard genome sequencing and annotation.</title>
        <authorList>
            <consortium name="The Broad Institute Genomics Platform"/>
            <consortium name="The Broad Institute Genome Sequencing Center for Infectious Disease"/>
            <person name="Wu L."/>
            <person name="Ma J."/>
        </authorList>
    </citation>
    <scope>NUCLEOTIDE SEQUENCE [LARGE SCALE GENOMIC DNA]</scope>
    <source>
        <strain evidence="2 3">JCM 15628</strain>
    </source>
</reference>
<dbReference type="SUPFAM" id="SSF103247">
    <property type="entry name" value="TT1751-like"/>
    <property type="match status" value="1"/>
</dbReference>
<dbReference type="CDD" id="cd14797">
    <property type="entry name" value="DUF302"/>
    <property type="match status" value="1"/>
</dbReference>
<dbReference type="PIRSF" id="PIRSF021774">
    <property type="entry name" value="UCP021774"/>
    <property type="match status" value="1"/>
</dbReference>
<feature type="domain" description="DUF302" evidence="1">
    <location>
        <begin position="35"/>
        <end position="98"/>
    </location>
</feature>
<protein>
    <submittedName>
        <fullName evidence="2">DUF302 domain-containing protein</fullName>
    </submittedName>
</protein>
<dbReference type="PANTHER" id="PTHR38342:SF1">
    <property type="entry name" value="SLR5037 PROTEIN"/>
    <property type="match status" value="1"/>
</dbReference>
<dbReference type="RefSeq" id="WP_344060727.1">
    <property type="nucleotide sequence ID" value="NZ_BAAAPU010000007.1"/>
</dbReference>
<dbReference type="Gene3D" id="3.30.310.70">
    <property type="entry name" value="TT1751-like domain"/>
    <property type="match status" value="1"/>
</dbReference>
<evidence type="ECO:0000259" key="1">
    <source>
        <dbReference type="Pfam" id="PF03625"/>
    </source>
</evidence>
<accession>A0ABN2RZJ5</accession>
<dbReference type="InterPro" id="IPR016796">
    <property type="entry name" value="UCP021774"/>
</dbReference>
<comment type="caution">
    <text evidence="2">The sequence shown here is derived from an EMBL/GenBank/DDBJ whole genome shotgun (WGS) entry which is preliminary data.</text>
</comment>
<proteinExistence type="predicted"/>
<organism evidence="2 3">
    <name type="scientific">Terrabacter lapilli</name>
    <dbReference type="NCBI Taxonomy" id="436231"/>
    <lineage>
        <taxon>Bacteria</taxon>
        <taxon>Bacillati</taxon>
        <taxon>Actinomycetota</taxon>
        <taxon>Actinomycetes</taxon>
        <taxon>Micrococcales</taxon>
        <taxon>Intrasporangiaceae</taxon>
        <taxon>Terrabacter</taxon>
    </lineage>
</organism>
<dbReference type="EMBL" id="BAAAPU010000007">
    <property type="protein sequence ID" value="GAA1977778.1"/>
    <property type="molecule type" value="Genomic_DNA"/>
</dbReference>
<dbReference type="Proteomes" id="UP001500013">
    <property type="component" value="Unassembled WGS sequence"/>
</dbReference>